<proteinExistence type="predicted"/>
<sequence>MNEIEKWRAQQQKEKNYQKEIEPRDSYRNIAQSIFNEKSDFNYSQKNLRASQEIKNPYTRSYMQNYLKRQKEKSAEDIFPDYQRIPEFLNEFTPSKRPESPIDYVPQKEREIDKEFLKSTYQNLKTDASRLIQELQKKQQEEDRELNALLAQEYESSSEHLLDEESSEELGFTLSKPLNTKPEEVYTETFYELDEQPVNENALSYEKFSYKNTESSDKKKEKKLEIDRNQEVNYFTFDQKVEPPKKVEPFTKVEEKIEKLNKTEVQNNVKTEKKLTKTHMKSTSSIHLSTKSIDIQADFPIEEANYPQKSSREPSRQETPRESLPYFGVQVVPVYQYMPPPVMMQYPYPYYPPQFMQPQYMNYPPQMPQPHMFSNQIMPNPSYVNQVKEQNPQISRVTSSQQFEFTETVKKTAPKQQVPEKRPSSAAVKKREVLKYEKPRTPMPFSPREPVTKRSVTPLSRSPCISPKTARPSLAEKTSLNTSRSYTKTPIEDDINAPAEAWDIKFSAPQKSIGNKQQEFLERLQKRSLTNKTTSKKETKTKEELQQIRKEMLKPKIVKKPQNEMIVELNVKESPNKGPNPELLKRLASGEKPKVTREEMKRLTAKHYSKLPEVKKKQEEDLKRQELILRLEKAKAYDKNRHMQRKLKDN</sequence>
<feature type="region of interest" description="Disordered" evidence="2">
    <location>
        <begin position="524"/>
        <end position="544"/>
    </location>
</feature>
<dbReference type="EMBL" id="CAJZBQ010000011">
    <property type="protein sequence ID" value="CAG9313920.1"/>
    <property type="molecule type" value="Genomic_DNA"/>
</dbReference>
<feature type="region of interest" description="Disordered" evidence="2">
    <location>
        <begin position="1"/>
        <end position="21"/>
    </location>
</feature>
<keyword evidence="1" id="KW-0175">Coiled coil</keyword>
<organism evidence="3 4">
    <name type="scientific">Blepharisma stoltei</name>
    <dbReference type="NCBI Taxonomy" id="1481888"/>
    <lineage>
        <taxon>Eukaryota</taxon>
        <taxon>Sar</taxon>
        <taxon>Alveolata</taxon>
        <taxon>Ciliophora</taxon>
        <taxon>Postciliodesmatophora</taxon>
        <taxon>Heterotrichea</taxon>
        <taxon>Heterotrichida</taxon>
        <taxon>Blepharismidae</taxon>
        <taxon>Blepharisma</taxon>
    </lineage>
</organism>
<feature type="compositionally biased region" description="Basic and acidic residues" evidence="2">
    <location>
        <begin position="535"/>
        <end position="544"/>
    </location>
</feature>
<protein>
    <submittedName>
        <fullName evidence="3">Uncharacterized protein</fullName>
    </submittedName>
</protein>
<accession>A0AAU9IRS3</accession>
<dbReference type="Proteomes" id="UP001162131">
    <property type="component" value="Unassembled WGS sequence"/>
</dbReference>
<evidence type="ECO:0000313" key="4">
    <source>
        <dbReference type="Proteomes" id="UP001162131"/>
    </source>
</evidence>
<gene>
    <name evidence="3" type="ORF">BSTOLATCC_MIC9721</name>
</gene>
<name>A0AAU9IRS3_9CILI</name>
<feature type="compositionally biased region" description="Polar residues" evidence="2">
    <location>
        <begin position="476"/>
        <end position="488"/>
    </location>
</feature>
<feature type="compositionally biased region" description="Basic and acidic residues" evidence="2">
    <location>
        <begin position="583"/>
        <end position="594"/>
    </location>
</feature>
<reference evidence="3" key="1">
    <citation type="submission" date="2021-09" db="EMBL/GenBank/DDBJ databases">
        <authorList>
            <consortium name="AG Swart"/>
            <person name="Singh M."/>
            <person name="Singh A."/>
            <person name="Seah K."/>
            <person name="Emmerich C."/>
        </authorList>
    </citation>
    <scope>NUCLEOTIDE SEQUENCE</scope>
    <source>
        <strain evidence="3">ATCC30299</strain>
    </source>
</reference>
<keyword evidence="4" id="KW-1185">Reference proteome</keyword>
<evidence type="ECO:0000256" key="2">
    <source>
        <dbReference type="SAM" id="MobiDB-lite"/>
    </source>
</evidence>
<evidence type="ECO:0000256" key="1">
    <source>
        <dbReference type="SAM" id="Coils"/>
    </source>
</evidence>
<feature type="compositionally biased region" description="Basic and acidic residues" evidence="2">
    <location>
        <begin position="418"/>
        <end position="440"/>
    </location>
</feature>
<feature type="region of interest" description="Disordered" evidence="2">
    <location>
        <begin position="569"/>
        <end position="594"/>
    </location>
</feature>
<feature type="region of interest" description="Disordered" evidence="2">
    <location>
        <begin position="399"/>
        <end position="494"/>
    </location>
</feature>
<dbReference type="AlphaFoldDB" id="A0AAU9IRS3"/>
<feature type="region of interest" description="Disordered" evidence="2">
    <location>
        <begin position="155"/>
        <end position="176"/>
    </location>
</feature>
<evidence type="ECO:0000313" key="3">
    <source>
        <dbReference type="EMBL" id="CAG9313920.1"/>
    </source>
</evidence>
<feature type="coiled-coil region" evidence="1">
    <location>
        <begin position="114"/>
        <end position="152"/>
    </location>
</feature>
<comment type="caution">
    <text evidence="3">The sequence shown here is derived from an EMBL/GenBank/DDBJ whole genome shotgun (WGS) entry which is preliminary data.</text>
</comment>